<sequence length="57" mass="6590">MCSIRLLGMSLSCITCERILSTLLQTFFIYFQKCNCARLRRIAASIVFSQTSFYRLA</sequence>
<organism evidence="1">
    <name type="scientific">Anguilla anguilla</name>
    <name type="common">European freshwater eel</name>
    <name type="synonym">Muraena anguilla</name>
    <dbReference type="NCBI Taxonomy" id="7936"/>
    <lineage>
        <taxon>Eukaryota</taxon>
        <taxon>Metazoa</taxon>
        <taxon>Chordata</taxon>
        <taxon>Craniata</taxon>
        <taxon>Vertebrata</taxon>
        <taxon>Euteleostomi</taxon>
        <taxon>Actinopterygii</taxon>
        <taxon>Neopterygii</taxon>
        <taxon>Teleostei</taxon>
        <taxon>Anguilliformes</taxon>
        <taxon>Anguillidae</taxon>
        <taxon>Anguilla</taxon>
    </lineage>
</organism>
<name>A0A0E9PPM3_ANGAN</name>
<reference evidence="1" key="1">
    <citation type="submission" date="2014-11" db="EMBL/GenBank/DDBJ databases">
        <authorList>
            <person name="Amaro Gonzalez C."/>
        </authorList>
    </citation>
    <scope>NUCLEOTIDE SEQUENCE</scope>
</reference>
<dbReference type="EMBL" id="GBXM01102355">
    <property type="protein sequence ID" value="JAH06222.1"/>
    <property type="molecule type" value="Transcribed_RNA"/>
</dbReference>
<dbReference type="AlphaFoldDB" id="A0A0E9PPM3"/>
<reference evidence="1" key="2">
    <citation type="journal article" date="2015" name="Fish Shellfish Immunol.">
        <title>Early steps in the European eel (Anguilla anguilla)-Vibrio vulnificus interaction in the gills: Role of the RtxA13 toxin.</title>
        <authorList>
            <person name="Callol A."/>
            <person name="Pajuelo D."/>
            <person name="Ebbesson L."/>
            <person name="Teles M."/>
            <person name="MacKenzie S."/>
            <person name="Amaro C."/>
        </authorList>
    </citation>
    <scope>NUCLEOTIDE SEQUENCE</scope>
</reference>
<evidence type="ECO:0000313" key="1">
    <source>
        <dbReference type="EMBL" id="JAH06222.1"/>
    </source>
</evidence>
<protein>
    <submittedName>
        <fullName evidence="1">Uncharacterized protein</fullName>
    </submittedName>
</protein>
<proteinExistence type="predicted"/>
<accession>A0A0E9PPM3</accession>